<evidence type="ECO:0000313" key="8">
    <source>
        <dbReference type="Proteomes" id="UP001408789"/>
    </source>
</evidence>
<dbReference type="PANTHER" id="PTHR10383">
    <property type="entry name" value="SERINE INCORPORATOR"/>
    <property type="match status" value="1"/>
</dbReference>
<dbReference type="AlphaFoldDB" id="A0AAP0H3G3"/>
<evidence type="ECO:0000313" key="7">
    <source>
        <dbReference type="EMBL" id="KAK9071294.1"/>
    </source>
</evidence>
<keyword evidence="5 6" id="KW-0472">Membrane</keyword>
<dbReference type="EMBL" id="JBCNJP010000011">
    <property type="protein sequence ID" value="KAK9071294.1"/>
    <property type="molecule type" value="Genomic_DNA"/>
</dbReference>
<feature type="transmembrane region" description="Helical" evidence="6">
    <location>
        <begin position="349"/>
        <end position="369"/>
    </location>
</feature>
<evidence type="ECO:0000256" key="6">
    <source>
        <dbReference type="SAM" id="Phobius"/>
    </source>
</evidence>
<keyword evidence="4 6" id="KW-1133">Transmembrane helix</keyword>
<evidence type="ECO:0000256" key="4">
    <source>
        <dbReference type="ARBA" id="ARBA00022989"/>
    </source>
</evidence>
<feature type="transmembrane region" description="Helical" evidence="6">
    <location>
        <begin position="390"/>
        <end position="410"/>
    </location>
</feature>
<sequence length="419" mass="47872">MDTTMTIAKLEAGPGMDEGNDNSNRYANIVAGSWWAQFRYGSNPWMARYVYSLMFLLANLLAWAVRDYGPKALTQMNKLKTCEGVGDCIGAEGVLRVSMGCFIFYFIMFLATCGTSKLHGRKELWHSSWWSAKIFLMITLILLSFYLPKEIILIYGYIAHFGAGVFLLIQLVSIISFITWLNDCCLSEKYAERCRTHFMLLATAAYVVCILGIILMYIWYTPRLTCLLNIFFITWTIFLLQLMTTISLHPKVNAGFLTPGLMGLYVVFLCWSAIRSEPDDKCLRSSGASRDWLTLISFIVALLAMVIATFSTGIDSKCFQVKQNLNFTISQSRKDEKQDEDDVPYGFGFFHFVFASGVMYFAMLLIGWNSHHTMKKWTIDVGWTSTWVRIVNEWVAVCVYLWMLIAPIVWKSRQAEGPK</sequence>
<feature type="transmembrane region" description="Helical" evidence="6">
    <location>
        <begin position="45"/>
        <end position="65"/>
    </location>
</feature>
<feature type="transmembrane region" description="Helical" evidence="6">
    <location>
        <begin position="198"/>
        <end position="220"/>
    </location>
</feature>
<feature type="transmembrane region" description="Helical" evidence="6">
    <location>
        <begin position="154"/>
        <end position="178"/>
    </location>
</feature>
<dbReference type="Proteomes" id="UP001408789">
    <property type="component" value="Unassembled WGS sequence"/>
</dbReference>
<feature type="transmembrane region" description="Helical" evidence="6">
    <location>
        <begin position="227"/>
        <end position="248"/>
    </location>
</feature>
<accession>A0AAP0H3G3</accession>
<organism evidence="7 8">
    <name type="scientific">Deinandra increscens subsp. villosa</name>
    <dbReference type="NCBI Taxonomy" id="3103831"/>
    <lineage>
        <taxon>Eukaryota</taxon>
        <taxon>Viridiplantae</taxon>
        <taxon>Streptophyta</taxon>
        <taxon>Embryophyta</taxon>
        <taxon>Tracheophyta</taxon>
        <taxon>Spermatophyta</taxon>
        <taxon>Magnoliopsida</taxon>
        <taxon>eudicotyledons</taxon>
        <taxon>Gunneridae</taxon>
        <taxon>Pentapetalae</taxon>
        <taxon>asterids</taxon>
        <taxon>campanulids</taxon>
        <taxon>Asterales</taxon>
        <taxon>Asteraceae</taxon>
        <taxon>Asteroideae</taxon>
        <taxon>Heliantheae alliance</taxon>
        <taxon>Madieae</taxon>
        <taxon>Madiinae</taxon>
        <taxon>Deinandra</taxon>
    </lineage>
</organism>
<feature type="transmembrane region" description="Helical" evidence="6">
    <location>
        <begin position="128"/>
        <end position="147"/>
    </location>
</feature>
<evidence type="ECO:0000256" key="5">
    <source>
        <dbReference type="ARBA" id="ARBA00023136"/>
    </source>
</evidence>
<evidence type="ECO:0008006" key="9">
    <source>
        <dbReference type="Google" id="ProtNLM"/>
    </source>
</evidence>
<evidence type="ECO:0000256" key="2">
    <source>
        <dbReference type="ARBA" id="ARBA00006665"/>
    </source>
</evidence>
<comment type="caution">
    <text evidence="7">The sequence shown here is derived from an EMBL/GenBank/DDBJ whole genome shotgun (WGS) entry which is preliminary data.</text>
</comment>
<feature type="transmembrane region" description="Helical" evidence="6">
    <location>
        <begin position="254"/>
        <end position="274"/>
    </location>
</feature>
<evidence type="ECO:0000256" key="3">
    <source>
        <dbReference type="ARBA" id="ARBA00022692"/>
    </source>
</evidence>
<protein>
    <recommendedName>
        <fullName evidence="9">Serine incorporator</fullName>
    </recommendedName>
</protein>
<gene>
    <name evidence="7" type="ORF">SSX86_009862</name>
</gene>
<evidence type="ECO:0000256" key="1">
    <source>
        <dbReference type="ARBA" id="ARBA00004141"/>
    </source>
</evidence>
<dbReference type="Pfam" id="PF03348">
    <property type="entry name" value="Serinc"/>
    <property type="match status" value="1"/>
</dbReference>
<reference evidence="7 8" key="1">
    <citation type="submission" date="2024-04" db="EMBL/GenBank/DDBJ databases">
        <title>The reference genome of an endangered Asteraceae, Deinandra increscens subsp. villosa, native to the Central Coast of California.</title>
        <authorList>
            <person name="Guilliams M."/>
            <person name="Hasenstab-Lehman K."/>
            <person name="Meyer R."/>
            <person name="Mcevoy S."/>
        </authorList>
    </citation>
    <scope>NUCLEOTIDE SEQUENCE [LARGE SCALE GENOMIC DNA]</scope>
    <source>
        <tissue evidence="7">Leaf</tissue>
    </source>
</reference>
<dbReference type="InterPro" id="IPR005016">
    <property type="entry name" value="TDE1/TMS"/>
</dbReference>
<keyword evidence="3 6" id="KW-0812">Transmembrane</keyword>
<feature type="transmembrane region" description="Helical" evidence="6">
    <location>
        <begin position="295"/>
        <end position="314"/>
    </location>
</feature>
<comment type="subcellular location">
    <subcellularLocation>
        <location evidence="1">Membrane</location>
        <topology evidence="1">Multi-pass membrane protein</topology>
    </subcellularLocation>
</comment>
<dbReference type="GO" id="GO:0016020">
    <property type="term" value="C:membrane"/>
    <property type="evidence" value="ECO:0007669"/>
    <property type="project" value="UniProtKB-SubCell"/>
</dbReference>
<dbReference type="PANTHER" id="PTHR10383:SF63">
    <property type="entry name" value="OS01G0179800 PROTEIN"/>
    <property type="match status" value="1"/>
</dbReference>
<proteinExistence type="inferred from homology"/>
<feature type="transmembrane region" description="Helical" evidence="6">
    <location>
        <begin position="85"/>
        <end position="108"/>
    </location>
</feature>
<name>A0AAP0H3G3_9ASTR</name>
<keyword evidence="8" id="KW-1185">Reference proteome</keyword>
<comment type="similarity">
    <text evidence="2">Belongs to the TDE1 family.</text>
</comment>